<proteinExistence type="predicted"/>
<gene>
    <name evidence="2" type="ORF">SCF082_LOCUS51101</name>
</gene>
<evidence type="ECO:0000256" key="1">
    <source>
        <dbReference type="SAM" id="MobiDB-lite"/>
    </source>
</evidence>
<dbReference type="Proteomes" id="UP001642464">
    <property type="component" value="Unassembled WGS sequence"/>
</dbReference>
<reference evidence="2 3" key="1">
    <citation type="submission" date="2024-02" db="EMBL/GenBank/DDBJ databases">
        <authorList>
            <person name="Chen Y."/>
            <person name="Shah S."/>
            <person name="Dougan E. K."/>
            <person name="Thang M."/>
            <person name="Chan C."/>
        </authorList>
    </citation>
    <scope>NUCLEOTIDE SEQUENCE [LARGE SCALE GENOMIC DNA]</scope>
</reference>
<dbReference type="EMBL" id="CAXAMM010043439">
    <property type="protein sequence ID" value="CAK9110007.1"/>
    <property type="molecule type" value="Genomic_DNA"/>
</dbReference>
<evidence type="ECO:0000313" key="3">
    <source>
        <dbReference type="Proteomes" id="UP001642464"/>
    </source>
</evidence>
<feature type="compositionally biased region" description="Pro residues" evidence="1">
    <location>
        <begin position="298"/>
        <end position="307"/>
    </location>
</feature>
<sequence length="326" mass="35732">MAAAEAEASSAGEPILHVHDQVRLEGLVKNKGTNGALGILQAYGAESHRWKVTLHDGQVFWIKPKLLKPLQLRRMPLPDPSPPEDTTHADEVQCTGFMKFDMDQAHMGVAPMAWSQCQAMLGFLQSIGAFDALPTIDNSPQRTPGTLQVALPFCGSMQELLVITDFLAKQVLGQQNVKQIAIMGSDLFDWNLKGGYWRQKELHVRRQLPGMDLKFCQLDLSAVQHPPASLVFAIHPECTVQRELWKKILSNVISATVGLCVVATFSEDEAKVVASIGQALQRRCQVHQNPYYEGASPPSGPSGPPSGPGGCYPNPPFMKYIVTVTR</sequence>
<accession>A0ABP0SC77</accession>
<keyword evidence="3" id="KW-1185">Reference proteome</keyword>
<feature type="region of interest" description="Disordered" evidence="1">
    <location>
        <begin position="291"/>
        <end position="311"/>
    </location>
</feature>
<name>A0ABP0SC77_9DINO</name>
<protein>
    <submittedName>
        <fullName evidence="2">Uncharacterized protein</fullName>
    </submittedName>
</protein>
<evidence type="ECO:0000313" key="2">
    <source>
        <dbReference type="EMBL" id="CAK9110007.1"/>
    </source>
</evidence>
<organism evidence="2 3">
    <name type="scientific">Durusdinium trenchii</name>
    <dbReference type="NCBI Taxonomy" id="1381693"/>
    <lineage>
        <taxon>Eukaryota</taxon>
        <taxon>Sar</taxon>
        <taxon>Alveolata</taxon>
        <taxon>Dinophyceae</taxon>
        <taxon>Suessiales</taxon>
        <taxon>Symbiodiniaceae</taxon>
        <taxon>Durusdinium</taxon>
    </lineage>
</organism>
<comment type="caution">
    <text evidence="2">The sequence shown here is derived from an EMBL/GenBank/DDBJ whole genome shotgun (WGS) entry which is preliminary data.</text>
</comment>